<sequence length="251" mass="26651">MSGDSETSSAGLAVAARMMLRQADRATLATVLTGEARPYASLVGMATDIDGTPILLLSRLAEHTRAILEDPRVSLLIDGTAGFANPQQGPRVSLVGRAVPAGSARFAGRFLARHPAAELYAGFGDFAFYRIDIERMHWVGGFGRARWLAPLPACDAGTADRFEAVLPALRSAVEGPVGEGPAGADCLLGRLARLRLGRRGRRWRLAGVDPDGCDLGCGKKVHRLAFESPLPSAEDILATLMDLARNIQHAS</sequence>
<dbReference type="PANTHER" id="PTHR13343">
    <property type="entry name" value="CREG1 PROTEIN"/>
    <property type="match status" value="1"/>
</dbReference>
<evidence type="ECO:0000313" key="2">
    <source>
        <dbReference type="EMBL" id="PKU23296.1"/>
    </source>
</evidence>
<name>A0A2N3PSE3_9PROT</name>
<dbReference type="Proteomes" id="UP000233293">
    <property type="component" value="Unassembled WGS sequence"/>
</dbReference>
<accession>A0A2N3PSE3</accession>
<evidence type="ECO:0000259" key="1">
    <source>
        <dbReference type="Pfam" id="PF13883"/>
    </source>
</evidence>
<feature type="domain" description="CREG-like beta-barrel" evidence="1">
    <location>
        <begin position="13"/>
        <end position="148"/>
    </location>
</feature>
<dbReference type="Gene3D" id="3.20.180.10">
    <property type="entry name" value="PNP-oxidase-like"/>
    <property type="match status" value="1"/>
</dbReference>
<dbReference type="EMBL" id="PIUM01000021">
    <property type="protein sequence ID" value="PKU23296.1"/>
    <property type="molecule type" value="Genomic_DNA"/>
</dbReference>
<dbReference type="AlphaFoldDB" id="A0A2N3PSE3"/>
<dbReference type="OrthoDB" id="9814594at2"/>
<comment type="caution">
    <text evidence="2">The sequence shown here is derived from an EMBL/GenBank/DDBJ whole genome shotgun (WGS) entry which is preliminary data.</text>
</comment>
<dbReference type="SUPFAM" id="SSF50475">
    <property type="entry name" value="FMN-binding split barrel"/>
    <property type="match status" value="1"/>
</dbReference>
<dbReference type="InterPro" id="IPR055343">
    <property type="entry name" value="CREG_beta-barrel"/>
</dbReference>
<dbReference type="InterPro" id="IPR012349">
    <property type="entry name" value="Split_barrel_FMN-bd"/>
</dbReference>
<dbReference type="PANTHER" id="PTHR13343:SF17">
    <property type="entry name" value="CELLULAR REPRESSOR OF E1A-STIMULATED GENES, ISOFORM A"/>
    <property type="match status" value="1"/>
</dbReference>
<organism evidence="2 3">
    <name type="scientific">Telmatospirillum siberiense</name>
    <dbReference type="NCBI Taxonomy" id="382514"/>
    <lineage>
        <taxon>Bacteria</taxon>
        <taxon>Pseudomonadati</taxon>
        <taxon>Pseudomonadota</taxon>
        <taxon>Alphaproteobacteria</taxon>
        <taxon>Rhodospirillales</taxon>
        <taxon>Rhodospirillaceae</taxon>
        <taxon>Telmatospirillum</taxon>
    </lineage>
</organism>
<dbReference type="InterPro" id="IPR037119">
    <property type="entry name" value="Haem_oxidase_HugZ-like_sf"/>
</dbReference>
<dbReference type="Gene3D" id="2.30.110.10">
    <property type="entry name" value="Electron Transport, Fmn-binding Protein, Chain A"/>
    <property type="match status" value="1"/>
</dbReference>
<keyword evidence="3" id="KW-1185">Reference proteome</keyword>
<dbReference type="RefSeq" id="WP_101251786.1">
    <property type="nucleotide sequence ID" value="NZ_PIUM01000021.1"/>
</dbReference>
<protein>
    <submittedName>
        <fullName evidence="2">Heme iron utilization protein</fullName>
    </submittedName>
</protein>
<gene>
    <name evidence="2" type="ORF">CWS72_16795</name>
</gene>
<dbReference type="GO" id="GO:0005737">
    <property type="term" value="C:cytoplasm"/>
    <property type="evidence" value="ECO:0007669"/>
    <property type="project" value="UniProtKB-ARBA"/>
</dbReference>
<proteinExistence type="predicted"/>
<dbReference type="Pfam" id="PF13883">
    <property type="entry name" value="CREG_beta-barrel"/>
    <property type="match status" value="1"/>
</dbReference>
<reference evidence="3" key="1">
    <citation type="submission" date="2017-12" db="EMBL/GenBank/DDBJ databases">
        <title>Draft genome sequence of Telmatospirillum siberiense 26-4b1T, an acidotolerant peatland alphaproteobacterium potentially involved in sulfur cycling.</title>
        <authorList>
            <person name="Hausmann B."/>
            <person name="Pjevac P."/>
            <person name="Schreck K."/>
            <person name="Herbold C.W."/>
            <person name="Daims H."/>
            <person name="Wagner M."/>
            <person name="Pester M."/>
            <person name="Loy A."/>
        </authorList>
    </citation>
    <scope>NUCLEOTIDE SEQUENCE [LARGE SCALE GENOMIC DNA]</scope>
    <source>
        <strain evidence="3">26-4b1</strain>
    </source>
</reference>
<evidence type="ECO:0000313" key="3">
    <source>
        <dbReference type="Proteomes" id="UP000233293"/>
    </source>
</evidence>